<name>A0ACC3AZ68_9EURO</name>
<comment type="caution">
    <text evidence="1">The sequence shown here is derived from an EMBL/GenBank/DDBJ whole genome shotgun (WGS) entry which is preliminary data.</text>
</comment>
<protein>
    <submittedName>
        <fullName evidence="1">Uncharacterized protein</fullName>
    </submittedName>
</protein>
<evidence type="ECO:0000313" key="1">
    <source>
        <dbReference type="EMBL" id="KAK1143050.1"/>
    </source>
</evidence>
<evidence type="ECO:0000313" key="2">
    <source>
        <dbReference type="Proteomes" id="UP001177260"/>
    </source>
</evidence>
<dbReference type="EMBL" id="JAOPJF010000044">
    <property type="protein sequence ID" value="KAK1143050.1"/>
    <property type="molecule type" value="Genomic_DNA"/>
</dbReference>
<reference evidence="1 2" key="1">
    <citation type="journal article" date="2023" name="ACS Omega">
        <title>Identification of the Neoaspergillic Acid Biosynthesis Gene Cluster by Establishing an In Vitro CRISPR-Ribonucleoprotein Genetic System in Aspergillus melleus.</title>
        <authorList>
            <person name="Yuan B."/>
            <person name="Grau M.F."/>
            <person name="Murata R.M."/>
            <person name="Torok T."/>
            <person name="Venkateswaran K."/>
            <person name="Stajich J.E."/>
            <person name="Wang C.C.C."/>
        </authorList>
    </citation>
    <scope>NUCLEOTIDE SEQUENCE [LARGE SCALE GENOMIC DNA]</scope>
    <source>
        <strain evidence="1 2">IMV 1140</strain>
    </source>
</reference>
<gene>
    <name evidence="1" type="ORF">N8T08_007114</name>
</gene>
<dbReference type="Proteomes" id="UP001177260">
    <property type="component" value="Unassembled WGS sequence"/>
</dbReference>
<accession>A0ACC3AZ68</accession>
<proteinExistence type="predicted"/>
<keyword evidence="2" id="KW-1185">Reference proteome</keyword>
<organism evidence="1 2">
    <name type="scientific">Aspergillus melleus</name>
    <dbReference type="NCBI Taxonomy" id="138277"/>
    <lineage>
        <taxon>Eukaryota</taxon>
        <taxon>Fungi</taxon>
        <taxon>Dikarya</taxon>
        <taxon>Ascomycota</taxon>
        <taxon>Pezizomycotina</taxon>
        <taxon>Eurotiomycetes</taxon>
        <taxon>Eurotiomycetidae</taxon>
        <taxon>Eurotiales</taxon>
        <taxon>Aspergillaceae</taxon>
        <taxon>Aspergillus</taxon>
        <taxon>Aspergillus subgen. Circumdati</taxon>
    </lineage>
</organism>
<sequence>MAFMLFLPFLAVYLALLAVYRLYWSPIAHIPGPRLAALTGWYETFFDVFQGGKFTFQIERWHQKYGPIIRINPWEVHISDPDFYNQLYTTTAKYKKPEDWRFRFGLENSTFDTIDHDHHHRRRGPLGTFFARSKILEFSGYIQQQTDRMVNRLQDEYRGQVVCLNEVWGALTMDIITFYAFGLSYKFLDYPDFKAPFTTAIQNLARSLHVAGHFPSLLTALKALPDSLVAILSPTMKPVFQFHEEIAVQIRHVTSGQNDHHKTVAHKTVFHEILHSILDPAELAPDRLKHDGASIVGAGVDTTKTTLSVACYHILANPDIHVRLRNELEAAMPNPAAPLPLTELECLPYLTAVIKESLRLGIGIAQRLRRINPSAPIQYGSYTIPPNTIFGMSSYLQLRDARIFPEPDTFRPDRWLGEPVAPNGRPLGQYLVPFGRGPRMCLGMNMAQAEIYLGLAAMFRRLDLELWETGREAVDMASEFFVPMPADGTKGVRVVVK</sequence>